<dbReference type="RefSeq" id="WP_005742273.1">
    <property type="nucleotide sequence ID" value="NZ_CP031226.1"/>
</dbReference>
<evidence type="ECO:0000313" key="2">
    <source>
        <dbReference type="EMBL" id="AXH59524.1"/>
    </source>
</evidence>
<sequence>MKLILCTALYIVCLGIFGPLTAQALMGTPLNGSSVLGALLVPLALLVFKTRRANGVGSPL</sequence>
<protein>
    <submittedName>
        <fullName evidence="2">Uncharacterized protein</fullName>
    </submittedName>
</protein>
<evidence type="ECO:0000313" key="3">
    <source>
        <dbReference type="Proteomes" id="UP000006426"/>
    </source>
</evidence>
<gene>
    <name evidence="2" type="ORF">PLA107_030320</name>
</gene>
<name>A0AAD0M486_PSEAV</name>
<dbReference type="GeneID" id="39473761"/>
<keyword evidence="1" id="KW-0812">Transmembrane</keyword>
<keyword evidence="1" id="KW-1133">Transmembrane helix</keyword>
<reference evidence="2 3" key="1">
    <citation type="journal article" date="2011" name="PLoS Pathog.">
        <title>Dynamic evolution of pathogenicity revealed by sequencing and comparative genomics of 19 Pseudomonas syringae isolates.</title>
        <authorList>
            <person name="Baltrus D.A."/>
            <person name="Nishimura M.T."/>
            <person name="Romanchuk A."/>
            <person name="Chang J.H."/>
            <person name="Mukhtar M.S."/>
            <person name="Cherkis K."/>
            <person name="Roach J."/>
            <person name="Grant S.R."/>
            <person name="Jones C.D."/>
            <person name="Dangl J.L."/>
        </authorList>
    </citation>
    <scope>NUCLEOTIDE SEQUENCE [LARGE SCALE GENOMIC DNA]</scope>
    <source>
        <strain evidence="2 3">M301315</strain>
    </source>
</reference>
<dbReference type="EMBL" id="CP031226">
    <property type="protein sequence ID" value="AXH59524.1"/>
    <property type="molecule type" value="Genomic_DNA"/>
</dbReference>
<accession>A0AAD0M486</accession>
<dbReference type="Proteomes" id="UP000006426">
    <property type="component" value="Plasmid pmppla107"/>
</dbReference>
<geneLocation type="plasmid" evidence="3">
    <name>pmppla107</name>
</geneLocation>
<feature type="transmembrane region" description="Helical" evidence="1">
    <location>
        <begin position="32"/>
        <end position="48"/>
    </location>
</feature>
<organism evidence="2 3">
    <name type="scientific">Pseudomonas amygdali pv. lachrymans str. M301315</name>
    <dbReference type="NCBI Taxonomy" id="629260"/>
    <lineage>
        <taxon>Bacteria</taxon>
        <taxon>Pseudomonadati</taxon>
        <taxon>Pseudomonadota</taxon>
        <taxon>Gammaproteobacteria</taxon>
        <taxon>Pseudomonadales</taxon>
        <taxon>Pseudomonadaceae</taxon>
        <taxon>Pseudomonas</taxon>
        <taxon>Pseudomonas amygdali</taxon>
    </lineage>
</organism>
<keyword evidence="2" id="KW-0614">Plasmid</keyword>
<dbReference type="AlphaFoldDB" id="A0AAD0M486"/>
<keyword evidence="1" id="KW-0472">Membrane</keyword>
<evidence type="ECO:0000256" key="1">
    <source>
        <dbReference type="SAM" id="Phobius"/>
    </source>
</evidence>
<proteinExistence type="predicted"/>